<sequence>MSLTNVNLLQKRIFTSFKKRYTLLDNSSLYSTKLKQCNAVLIRLRQAWCIFRKTCWRRSATLNTFKQGHFSEDSSDEKEDSSFNRASNVRRQRPLRQGRKPFQKPRGRFGHSGSFVLFLPKNSTQSRYEFIHLNLNSQLSISLPSSIYRACFHFVLVFILSFI</sequence>
<feature type="region of interest" description="Disordered" evidence="1">
    <location>
        <begin position="70"/>
        <end position="108"/>
    </location>
</feature>
<dbReference type="AlphaFoldDB" id="A0A2D4JA34"/>
<reference evidence="2" key="1">
    <citation type="submission" date="2017-07" db="EMBL/GenBank/DDBJ databases">
        <authorList>
            <person name="Mikheyev A."/>
            <person name="Grau M."/>
        </authorList>
    </citation>
    <scope>NUCLEOTIDE SEQUENCE</scope>
    <source>
        <tissue evidence="2">Venom_gland</tissue>
    </source>
</reference>
<dbReference type="EMBL" id="IACK01158686">
    <property type="protein sequence ID" value="LAA93243.1"/>
    <property type="molecule type" value="Transcribed_RNA"/>
</dbReference>
<name>A0A2D4JA34_MICLE</name>
<accession>A0A2D4JA34</accession>
<reference evidence="2" key="2">
    <citation type="submission" date="2017-11" db="EMBL/GenBank/DDBJ databases">
        <title>Coralsnake Venomics: Analyses of Venom Gland Transcriptomes and Proteomes of Six Brazilian Taxa.</title>
        <authorList>
            <person name="Aird S.D."/>
            <person name="Jorge da Silva N."/>
            <person name="Qiu L."/>
            <person name="Villar-Briones A."/>
            <person name="Aparecida-Saddi V."/>
            <person name="Campos-Telles M.P."/>
            <person name="Grau M."/>
            <person name="Mikheyev A.S."/>
        </authorList>
    </citation>
    <scope>NUCLEOTIDE SEQUENCE</scope>
    <source>
        <tissue evidence="2">Venom_gland</tissue>
    </source>
</reference>
<dbReference type="EMBL" id="IACK01158681">
    <property type="protein sequence ID" value="LAA93239.1"/>
    <property type="molecule type" value="Transcribed_RNA"/>
</dbReference>
<evidence type="ECO:0000313" key="2">
    <source>
        <dbReference type="EMBL" id="LAA93243.1"/>
    </source>
</evidence>
<proteinExistence type="predicted"/>
<feature type="compositionally biased region" description="Basic residues" evidence="1">
    <location>
        <begin position="88"/>
        <end position="108"/>
    </location>
</feature>
<protein>
    <submittedName>
        <fullName evidence="2">Uncharacterized protein</fullName>
    </submittedName>
</protein>
<evidence type="ECO:0000256" key="1">
    <source>
        <dbReference type="SAM" id="MobiDB-lite"/>
    </source>
</evidence>
<organism evidence="2">
    <name type="scientific">Micrurus lemniscatus lemniscatus</name>
    <dbReference type="NCBI Taxonomy" id="129467"/>
    <lineage>
        <taxon>Eukaryota</taxon>
        <taxon>Metazoa</taxon>
        <taxon>Chordata</taxon>
        <taxon>Craniata</taxon>
        <taxon>Vertebrata</taxon>
        <taxon>Euteleostomi</taxon>
        <taxon>Lepidosauria</taxon>
        <taxon>Squamata</taxon>
        <taxon>Bifurcata</taxon>
        <taxon>Unidentata</taxon>
        <taxon>Episquamata</taxon>
        <taxon>Toxicofera</taxon>
        <taxon>Serpentes</taxon>
        <taxon>Colubroidea</taxon>
        <taxon>Elapidae</taxon>
        <taxon>Elapinae</taxon>
        <taxon>Micrurus</taxon>
    </lineage>
</organism>